<reference key="2">
    <citation type="submission" date="2011-10" db="EMBL/GenBank/DDBJ databases">
        <title>The genome and transcriptome sequence of Clonorchis sinensis provide insights into the carcinogenic liver fluke.</title>
        <authorList>
            <person name="Wang X."/>
            <person name="Huang Y."/>
            <person name="Chen W."/>
            <person name="Liu H."/>
            <person name="Guo L."/>
            <person name="Chen Y."/>
            <person name="Luo F."/>
            <person name="Zhou W."/>
            <person name="Sun J."/>
            <person name="Mao Q."/>
            <person name="Liang P."/>
            <person name="Zhou C."/>
            <person name="Tian Y."/>
            <person name="Men J."/>
            <person name="Lv X."/>
            <person name="Huang L."/>
            <person name="Zhou J."/>
            <person name="Hu Y."/>
            <person name="Li R."/>
            <person name="Zhang F."/>
            <person name="Lei H."/>
            <person name="Li X."/>
            <person name="Hu X."/>
            <person name="Liang C."/>
            <person name="Xu J."/>
            <person name="Wu Z."/>
            <person name="Yu X."/>
        </authorList>
    </citation>
    <scope>NUCLEOTIDE SEQUENCE</scope>
    <source>
        <strain>Henan</strain>
    </source>
</reference>
<dbReference type="EMBL" id="DF143113">
    <property type="protein sequence ID" value="GAA51099.1"/>
    <property type="molecule type" value="Genomic_DNA"/>
</dbReference>
<sequence length="351" mass="38726">MTLFKASRPDCAKKTGCCQLFVDDIGHFHYDVFGYALVPEKRLADKEHNSSIVTSTLVPAATVSITGKRECGTYNEAMETKTLQVSLRIPQVVGATSLQNRRYLFALSNLPKNTLQVSLRIPQVVGATSLQNRRYLFALSNLPKNLVSNLSAMAIHKKVSFRVTDAELTNTRFRYFSPGSKQFFLRNTMNNGHERNSEALPTDHAVGRLCTSYSHGIVIADANASVALDIVLGIPMWNTVMNAVMKRFDRHEDGVGIAVTQLNAVLVTAAVRSARLPESQAVNNSLMSCVDIEGSRAASGAETVCGLPLCTGVQWLRPLLMGESDPDASQSYKEQARRKYYDILDFTSKER</sequence>
<proteinExistence type="predicted"/>
<evidence type="ECO:0000313" key="1">
    <source>
        <dbReference type="EMBL" id="GAA51099.1"/>
    </source>
</evidence>
<name>G7YDR5_CLOSI</name>
<protein>
    <submittedName>
        <fullName evidence="1">Uncharacterized protein</fullName>
    </submittedName>
</protein>
<gene>
    <name evidence="1" type="ORF">CLF_105584</name>
</gene>
<dbReference type="Proteomes" id="UP000008909">
    <property type="component" value="Unassembled WGS sequence"/>
</dbReference>
<organism evidence="1 2">
    <name type="scientific">Clonorchis sinensis</name>
    <name type="common">Chinese liver fluke</name>
    <dbReference type="NCBI Taxonomy" id="79923"/>
    <lineage>
        <taxon>Eukaryota</taxon>
        <taxon>Metazoa</taxon>
        <taxon>Spiralia</taxon>
        <taxon>Lophotrochozoa</taxon>
        <taxon>Platyhelminthes</taxon>
        <taxon>Trematoda</taxon>
        <taxon>Digenea</taxon>
        <taxon>Opisthorchiida</taxon>
        <taxon>Opisthorchiata</taxon>
        <taxon>Opisthorchiidae</taxon>
        <taxon>Clonorchis</taxon>
    </lineage>
</organism>
<accession>G7YDR5</accession>
<reference evidence="1" key="1">
    <citation type="journal article" date="2011" name="Genome Biol.">
        <title>The draft genome of the carcinogenic human liver fluke Clonorchis sinensis.</title>
        <authorList>
            <person name="Wang X."/>
            <person name="Chen W."/>
            <person name="Huang Y."/>
            <person name="Sun J."/>
            <person name="Men J."/>
            <person name="Liu H."/>
            <person name="Luo F."/>
            <person name="Guo L."/>
            <person name="Lv X."/>
            <person name="Deng C."/>
            <person name="Zhou C."/>
            <person name="Fan Y."/>
            <person name="Li X."/>
            <person name="Huang L."/>
            <person name="Hu Y."/>
            <person name="Liang C."/>
            <person name="Hu X."/>
            <person name="Xu J."/>
            <person name="Yu X."/>
        </authorList>
    </citation>
    <scope>NUCLEOTIDE SEQUENCE [LARGE SCALE GENOMIC DNA]</scope>
    <source>
        <strain evidence="1">Henan</strain>
    </source>
</reference>
<dbReference type="AlphaFoldDB" id="G7YDR5"/>
<evidence type="ECO:0000313" key="2">
    <source>
        <dbReference type="Proteomes" id="UP000008909"/>
    </source>
</evidence>
<keyword evidence="2" id="KW-1185">Reference proteome</keyword>